<protein>
    <submittedName>
        <fullName evidence="1">DNA-binding transcriptional regulator, FrmR family</fullName>
    </submittedName>
</protein>
<gene>
    <name evidence="1" type="ORF">SAMN04488500_10374</name>
</gene>
<dbReference type="STRING" id="112901.SAMN04488500_10374"/>
<dbReference type="GO" id="GO:0046872">
    <property type="term" value="F:metal ion binding"/>
    <property type="evidence" value="ECO:0007669"/>
    <property type="project" value="InterPro"/>
</dbReference>
<dbReference type="InterPro" id="IPR003735">
    <property type="entry name" value="Metal_Tscrpt_repr"/>
</dbReference>
<keyword evidence="2" id="KW-1185">Reference proteome</keyword>
<reference evidence="1 2" key="1">
    <citation type="submission" date="2017-04" db="EMBL/GenBank/DDBJ databases">
        <authorList>
            <person name="Afonso C.L."/>
            <person name="Miller P.J."/>
            <person name="Scott M.A."/>
            <person name="Spackman E."/>
            <person name="Goraichik I."/>
            <person name="Dimitrov K.M."/>
            <person name="Suarez D.L."/>
            <person name="Swayne D.E."/>
        </authorList>
    </citation>
    <scope>NUCLEOTIDE SEQUENCE [LARGE SCALE GENOMIC DNA]</scope>
    <source>
        <strain evidence="1 2">DSM 5090</strain>
    </source>
</reference>
<accession>A0A1W1Z821</accession>
<sequence>MLDDREKTDIKKRLRRTGGQINGIEKMVDEGRYCVDILQQIMAARAALNQVALIMIESHTKSCVVNAIKENRTEEAVDELMGVLSKFTK</sequence>
<dbReference type="GO" id="GO:0003677">
    <property type="term" value="F:DNA binding"/>
    <property type="evidence" value="ECO:0007669"/>
    <property type="project" value="UniProtKB-KW"/>
</dbReference>
<dbReference type="CDD" id="cd10148">
    <property type="entry name" value="CsoR-like_DUF156"/>
    <property type="match status" value="1"/>
</dbReference>
<dbReference type="InterPro" id="IPR038390">
    <property type="entry name" value="Metal_Tscrpt_repr_sf"/>
</dbReference>
<dbReference type="Pfam" id="PF02583">
    <property type="entry name" value="Trns_repr_metal"/>
    <property type="match status" value="1"/>
</dbReference>
<evidence type="ECO:0000313" key="2">
    <source>
        <dbReference type="Proteomes" id="UP000192738"/>
    </source>
</evidence>
<dbReference type="OrthoDB" id="9811244at2"/>
<dbReference type="Proteomes" id="UP000192738">
    <property type="component" value="Unassembled WGS sequence"/>
</dbReference>
<dbReference type="RefSeq" id="WP_084574430.1">
    <property type="nucleotide sequence ID" value="NZ_CP155572.1"/>
</dbReference>
<dbReference type="EMBL" id="FWXI01000003">
    <property type="protein sequence ID" value="SMC44516.1"/>
    <property type="molecule type" value="Genomic_DNA"/>
</dbReference>
<keyword evidence="1" id="KW-0238">DNA-binding</keyword>
<dbReference type="PANTHER" id="PTHR33677">
    <property type="entry name" value="TRANSCRIPTIONAL REPRESSOR FRMR-RELATED"/>
    <property type="match status" value="1"/>
</dbReference>
<dbReference type="Gene3D" id="1.20.58.1000">
    <property type="entry name" value="Metal-sensitive repressor, helix protomer"/>
    <property type="match status" value="1"/>
</dbReference>
<dbReference type="AlphaFoldDB" id="A0A1W1Z821"/>
<name>A0A1W1Z821_9FIRM</name>
<organism evidence="1 2">
    <name type="scientific">Sporomusa malonica</name>
    <dbReference type="NCBI Taxonomy" id="112901"/>
    <lineage>
        <taxon>Bacteria</taxon>
        <taxon>Bacillati</taxon>
        <taxon>Bacillota</taxon>
        <taxon>Negativicutes</taxon>
        <taxon>Selenomonadales</taxon>
        <taxon>Sporomusaceae</taxon>
        <taxon>Sporomusa</taxon>
    </lineage>
</organism>
<dbReference type="PANTHER" id="PTHR33677:SF3">
    <property type="entry name" value="COPPER-SENSING TRANSCRIPTIONAL REPRESSOR RICR"/>
    <property type="match status" value="1"/>
</dbReference>
<proteinExistence type="predicted"/>
<dbReference type="GO" id="GO:0045892">
    <property type="term" value="P:negative regulation of DNA-templated transcription"/>
    <property type="evidence" value="ECO:0007669"/>
    <property type="project" value="UniProtKB-ARBA"/>
</dbReference>
<evidence type="ECO:0000313" key="1">
    <source>
        <dbReference type="EMBL" id="SMC44516.1"/>
    </source>
</evidence>